<gene>
    <name evidence="2" type="ORF">EDC91_10544</name>
</gene>
<accession>A0A4R2FM85</accession>
<name>A0A4R2FM85_9GAMM</name>
<feature type="signal peptide" evidence="1">
    <location>
        <begin position="1"/>
        <end position="28"/>
    </location>
</feature>
<reference evidence="2 3" key="1">
    <citation type="submission" date="2019-03" db="EMBL/GenBank/DDBJ databases">
        <title>Freshwater and sediment microbial communities from various areas in North America, analyzing microbe dynamics in response to fracking.</title>
        <authorList>
            <person name="Lamendella R."/>
        </authorList>
    </citation>
    <scope>NUCLEOTIDE SEQUENCE [LARGE SCALE GENOMIC DNA]</scope>
    <source>
        <strain evidence="2 3">74A</strain>
    </source>
</reference>
<organism evidence="2 3">
    <name type="scientific">Shewanella fodinae</name>
    <dbReference type="NCBI Taxonomy" id="552357"/>
    <lineage>
        <taxon>Bacteria</taxon>
        <taxon>Pseudomonadati</taxon>
        <taxon>Pseudomonadota</taxon>
        <taxon>Gammaproteobacteria</taxon>
        <taxon>Alteromonadales</taxon>
        <taxon>Shewanellaceae</taxon>
        <taxon>Shewanella</taxon>
    </lineage>
</organism>
<evidence type="ECO:0000256" key="1">
    <source>
        <dbReference type="SAM" id="SignalP"/>
    </source>
</evidence>
<dbReference type="EMBL" id="SLWF01000005">
    <property type="protein sequence ID" value="TCN87042.1"/>
    <property type="molecule type" value="Genomic_DNA"/>
</dbReference>
<comment type="caution">
    <text evidence="2">The sequence shown here is derived from an EMBL/GenBank/DDBJ whole genome shotgun (WGS) entry which is preliminary data.</text>
</comment>
<keyword evidence="3" id="KW-1185">Reference proteome</keyword>
<sequence length="82" mass="8826">MKLKSINYFFIVAASVLTMSAPSENAYAFFSAGCHKEYSEMVAAYDNYLTNPNGISSSNYGTASAVYMACLQAMAAQAPKET</sequence>
<dbReference type="Proteomes" id="UP000294832">
    <property type="component" value="Unassembled WGS sequence"/>
</dbReference>
<evidence type="ECO:0000313" key="2">
    <source>
        <dbReference type="EMBL" id="TCN87042.1"/>
    </source>
</evidence>
<protein>
    <submittedName>
        <fullName evidence="2">Uncharacterized protein</fullName>
    </submittedName>
</protein>
<keyword evidence="1" id="KW-0732">Signal</keyword>
<feature type="chain" id="PRO_5020790770" evidence="1">
    <location>
        <begin position="29"/>
        <end position="82"/>
    </location>
</feature>
<dbReference type="AlphaFoldDB" id="A0A4R2FM85"/>
<proteinExistence type="predicted"/>
<dbReference type="RefSeq" id="WP_133038216.1">
    <property type="nucleotide sequence ID" value="NZ_SLWF01000005.1"/>
</dbReference>
<evidence type="ECO:0000313" key="3">
    <source>
        <dbReference type="Proteomes" id="UP000294832"/>
    </source>
</evidence>